<dbReference type="PANTHER" id="PTHR47623:SF1">
    <property type="entry name" value="OS09G0287300 PROTEIN"/>
    <property type="match status" value="1"/>
</dbReference>
<name>A0A4V1XZP8_9ACTN</name>
<evidence type="ECO:0000313" key="2">
    <source>
        <dbReference type="Proteomes" id="UP000295198"/>
    </source>
</evidence>
<dbReference type="EMBL" id="SDKM01000006">
    <property type="protein sequence ID" value="RYP87499.1"/>
    <property type="molecule type" value="Genomic_DNA"/>
</dbReference>
<comment type="caution">
    <text evidence="1">The sequence shown here is derived from an EMBL/GenBank/DDBJ whole genome shotgun (WGS) entry which is preliminary data.</text>
</comment>
<proteinExistence type="predicted"/>
<accession>A0A4V1XZP8</accession>
<sequence>MTREPSGCQSGPVNSVSRVLVIIRHAKAEPSAATDHERRLTDAGRADAGEAGDWLAGFGVVPDRVLVSSAARTRDTWESLAEGAAYAVEPVFDDSLYAAGPETALDLLRETSDEVTTLLVIGHNPTMAFLAQMLEDGEGDAGASSAMAEGFPTTAVAVLAHDGSWAELEMSGATLRAFHVGRG</sequence>
<reference evidence="1 2" key="1">
    <citation type="submission" date="2019-01" db="EMBL/GenBank/DDBJ databases">
        <title>Nocardioides guangzhouensis sp. nov., an actinobacterium isolated from soil.</title>
        <authorList>
            <person name="Fu Y."/>
            <person name="Cai Y."/>
            <person name="Lin Z."/>
            <person name="Chen P."/>
        </authorList>
    </citation>
    <scope>NUCLEOTIDE SEQUENCE [LARGE SCALE GENOMIC DNA]</scope>
    <source>
        <strain evidence="1 2">130</strain>
    </source>
</reference>
<dbReference type="SMART" id="SM00855">
    <property type="entry name" value="PGAM"/>
    <property type="match status" value="1"/>
</dbReference>
<organism evidence="1 2">
    <name type="scientific">Nocardioides guangzhouensis</name>
    <dbReference type="NCBI Taxonomy" id="2497878"/>
    <lineage>
        <taxon>Bacteria</taxon>
        <taxon>Bacillati</taxon>
        <taxon>Actinomycetota</taxon>
        <taxon>Actinomycetes</taxon>
        <taxon>Propionibacteriales</taxon>
        <taxon>Nocardioidaceae</taxon>
        <taxon>Nocardioides</taxon>
    </lineage>
</organism>
<evidence type="ECO:0000313" key="1">
    <source>
        <dbReference type="EMBL" id="RYP87499.1"/>
    </source>
</evidence>
<dbReference type="OrthoDB" id="9810154at2"/>
<dbReference type="Gene3D" id="3.40.50.1240">
    <property type="entry name" value="Phosphoglycerate mutase-like"/>
    <property type="match status" value="1"/>
</dbReference>
<dbReference type="Pfam" id="PF00300">
    <property type="entry name" value="His_Phos_1"/>
    <property type="match status" value="1"/>
</dbReference>
<dbReference type="AlphaFoldDB" id="A0A4V1XZP8"/>
<dbReference type="InterPro" id="IPR029033">
    <property type="entry name" value="His_PPase_superfam"/>
</dbReference>
<protein>
    <submittedName>
        <fullName evidence="1">Histidine phosphatase family protein</fullName>
    </submittedName>
</protein>
<dbReference type="SUPFAM" id="SSF53254">
    <property type="entry name" value="Phosphoglycerate mutase-like"/>
    <property type="match status" value="1"/>
</dbReference>
<keyword evidence="2" id="KW-1185">Reference proteome</keyword>
<gene>
    <name evidence="1" type="ORF">EKO23_05525</name>
</gene>
<dbReference type="CDD" id="cd07067">
    <property type="entry name" value="HP_PGM_like"/>
    <property type="match status" value="1"/>
</dbReference>
<dbReference type="Proteomes" id="UP000295198">
    <property type="component" value="Unassembled WGS sequence"/>
</dbReference>
<dbReference type="PANTHER" id="PTHR47623">
    <property type="entry name" value="OS09G0287300 PROTEIN"/>
    <property type="match status" value="1"/>
</dbReference>
<dbReference type="InterPro" id="IPR013078">
    <property type="entry name" value="His_Pase_superF_clade-1"/>
</dbReference>